<organism evidence="1 2">
    <name type="scientific">Hahella chejuensis (strain KCTC 2396)</name>
    <dbReference type="NCBI Taxonomy" id="349521"/>
    <lineage>
        <taxon>Bacteria</taxon>
        <taxon>Pseudomonadati</taxon>
        <taxon>Pseudomonadota</taxon>
        <taxon>Gammaproteobacteria</taxon>
        <taxon>Oceanospirillales</taxon>
        <taxon>Hahellaceae</taxon>
        <taxon>Hahella</taxon>
    </lineage>
</organism>
<dbReference type="Pfam" id="PF10977">
    <property type="entry name" value="DUF2797"/>
    <property type="match status" value="1"/>
</dbReference>
<proteinExistence type="predicted"/>
<dbReference type="KEGG" id="hch:HCH_04588"/>
<dbReference type="EMBL" id="CP000155">
    <property type="protein sequence ID" value="ABC31289.1"/>
    <property type="molecule type" value="Genomic_DNA"/>
</dbReference>
<name>Q2SDI5_HAHCH</name>
<dbReference type="AlphaFoldDB" id="Q2SDI5"/>
<evidence type="ECO:0000313" key="1">
    <source>
        <dbReference type="EMBL" id="ABC31289.1"/>
    </source>
</evidence>
<dbReference type="STRING" id="349521.HCH_04588"/>
<dbReference type="RefSeq" id="WP_011398354.1">
    <property type="nucleotide sequence ID" value="NC_007645.1"/>
</dbReference>
<protein>
    <recommendedName>
        <fullName evidence="3">DUF2797 domain-containing protein</fullName>
    </recommendedName>
</protein>
<dbReference type="HOGENOM" id="CLU_1019163_0_0_6"/>
<sequence length="275" mass="30677">MREVAQGCLEKMFSQLDNPVNYSLVVGDERVELNPLLGKSLQIKFSGKIVCNHCGRSTKKSFSQGFCFPCFKKLARCDSCIMSPEKCHFFAGTCREPEWGETHCMVPHVVYLANSSGVKVGITRKTQIPTRWIDQGATQALPIMEVTTRRMSGLVEEVFRQSVTDRTNWRAMLKGDPEPLDMIAERDRLLAELESSLEGLRRAEGADSMEILTSADVVDIAFPVMQYPQKVVSLNPEKEPEVSGTLLGIKGQYLILDTGCINVRKFTSYEVSVAA</sequence>
<dbReference type="eggNOG" id="ENOG502Z7J9">
    <property type="taxonomic scope" value="Bacteria"/>
</dbReference>
<keyword evidence="2" id="KW-1185">Reference proteome</keyword>
<gene>
    <name evidence="1" type="ordered locus">HCH_04588</name>
</gene>
<reference evidence="1 2" key="1">
    <citation type="journal article" date="2005" name="Nucleic Acids Res.">
        <title>Genomic blueprint of Hahella chejuensis, a marine microbe producing an algicidal agent.</title>
        <authorList>
            <person name="Jeong H."/>
            <person name="Yim J.H."/>
            <person name="Lee C."/>
            <person name="Choi S.-H."/>
            <person name="Park Y.K."/>
            <person name="Yoon S.H."/>
            <person name="Hur C.-G."/>
            <person name="Kang H.-Y."/>
            <person name="Kim D."/>
            <person name="Lee H.H."/>
            <person name="Park K.H."/>
            <person name="Park S.-H."/>
            <person name="Park H.-S."/>
            <person name="Lee H.K."/>
            <person name="Oh T.K."/>
            <person name="Kim J.F."/>
        </authorList>
    </citation>
    <scope>NUCLEOTIDE SEQUENCE [LARGE SCALE GENOMIC DNA]</scope>
    <source>
        <strain evidence="1 2">KCTC 2396</strain>
    </source>
</reference>
<evidence type="ECO:0008006" key="3">
    <source>
        <dbReference type="Google" id="ProtNLM"/>
    </source>
</evidence>
<evidence type="ECO:0000313" key="2">
    <source>
        <dbReference type="Proteomes" id="UP000000238"/>
    </source>
</evidence>
<dbReference type="Proteomes" id="UP000000238">
    <property type="component" value="Chromosome"/>
</dbReference>
<dbReference type="InterPro" id="IPR021246">
    <property type="entry name" value="DUF2797"/>
</dbReference>
<accession>Q2SDI5</accession>